<keyword evidence="7" id="KW-1133">Transmembrane helix</keyword>
<dbReference type="InterPro" id="IPR022751">
    <property type="entry name" value="Alpha_mannosyltransferase"/>
</dbReference>
<dbReference type="GO" id="GO:0000026">
    <property type="term" value="F:alpha-1,2-mannosyltransferase activity"/>
    <property type="evidence" value="ECO:0007669"/>
    <property type="project" value="TreeGrafter"/>
</dbReference>
<dbReference type="PANTHER" id="PTHR31646">
    <property type="entry name" value="ALPHA-1,2-MANNOSYLTRANSFERASE MNN2"/>
    <property type="match status" value="1"/>
</dbReference>
<keyword evidence="8" id="KW-0333">Golgi apparatus</keyword>
<dbReference type="GO" id="GO:0000139">
    <property type="term" value="C:Golgi membrane"/>
    <property type="evidence" value="ECO:0007669"/>
    <property type="project" value="UniProtKB-SubCell"/>
</dbReference>
<gene>
    <name evidence="12" type="ORF">Rsub_05688</name>
</gene>
<dbReference type="SUPFAM" id="SSF53448">
    <property type="entry name" value="Nucleotide-diphospho-sugar transferases"/>
    <property type="match status" value="1"/>
</dbReference>
<evidence type="ECO:0000256" key="10">
    <source>
        <dbReference type="ARBA" id="ARBA00037847"/>
    </source>
</evidence>
<comment type="subcellular location">
    <subcellularLocation>
        <location evidence="10">Endomembrane system</location>
        <topology evidence="10">Single-pass membrane protein</topology>
    </subcellularLocation>
    <subcellularLocation>
        <location evidence="1">Golgi apparatus membrane</location>
    </subcellularLocation>
    <subcellularLocation>
        <location evidence="2">Membrane</location>
        <topology evidence="2">Single-pass type II membrane protein</topology>
    </subcellularLocation>
</comment>
<reference evidence="12 13" key="1">
    <citation type="journal article" date="2018" name="Sci. Rep.">
        <title>Raphidocelis subcapitata (=Pseudokirchneriella subcapitata) provides an insight into genome evolution and environmental adaptations in the Sphaeropleales.</title>
        <authorList>
            <person name="Suzuki S."/>
            <person name="Yamaguchi H."/>
            <person name="Nakajima N."/>
            <person name="Kawachi M."/>
        </authorList>
    </citation>
    <scope>NUCLEOTIDE SEQUENCE [LARGE SCALE GENOMIC DNA]</scope>
    <source>
        <strain evidence="12 13">NIES-35</strain>
    </source>
</reference>
<dbReference type="Gene3D" id="3.90.550.10">
    <property type="entry name" value="Spore Coat Polysaccharide Biosynthesis Protein SpsA, Chain A"/>
    <property type="match status" value="1"/>
</dbReference>
<dbReference type="EMBL" id="BDRX01000037">
    <property type="protein sequence ID" value="GBF93077.1"/>
    <property type="molecule type" value="Genomic_DNA"/>
</dbReference>
<evidence type="ECO:0000256" key="3">
    <source>
        <dbReference type="ARBA" id="ARBA00009105"/>
    </source>
</evidence>
<sequence>MGGGAGGRRLAFRSSGGGGGAPRVYARLPSHAAQPTAATSSSGGAKAAAAAAYAARELWARRARASLIALPWLALLLVTSLRPRRVEAPQIPPLDLPGARQCVGWRETIFCHPFAERFAQGDKGCDEVIIPQISGYCLCEGNVTTARVSCGPKKFTCRQKCAELAYNPTDALPLPTPIGCPYDVPYNPEDFVRAIDPPPAGWAADAAAERAKVEPVWEEVFWTVHKYDVSNASVPYTRNDTHDFVREGARIPRSTVQSVRSQLNGLLAAIPGYPHGTFSGRGIVTVGGGMRYIVPAWMMVHQLRHLGCRLPIEMWYPETEWPGDEAVAAFARLGVTSRKMDFRGLNITAFKEDPKSKSFDPNGMARFTIKVAALLLSRFEEIIYLDADNVPLRDPSPLLDTPEYNATGALLWQDFWDNTMAPQAEQMLGLPRSEWYPGSFESGQMVINKRRHWRGLVVAAWFNSYANFWYEIFTCFLGKGDKETFAYGMAVAREPYYVITTAPAAIGTTGTSMTCSPRTKLCVDEFTGNTMVQHDTRGWPLFLHSNLHKWDMRLPEKFSLHYQRRWQVMLPGHIHWEDWMNRHLGYDLELKIYEWIRMLRCLPWWDGFYERRVALGDRKTPQLDGFHFLLRGIELPKLYRAGWTGNYEVLLRETLTLQDRRHHAYNKKARPRLAAWHLARRWEIQRDSSSA</sequence>
<dbReference type="OrthoDB" id="534101at2759"/>
<dbReference type="Proteomes" id="UP000247498">
    <property type="component" value="Unassembled WGS sequence"/>
</dbReference>
<keyword evidence="13" id="KW-1185">Reference proteome</keyword>
<dbReference type="GO" id="GO:0046354">
    <property type="term" value="P:mannan biosynthetic process"/>
    <property type="evidence" value="ECO:0007669"/>
    <property type="project" value="TreeGrafter"/>
</dbReference>
<dbReference type="InterPro" id="IPR029044">
    <property type="entry name" value="Nucleotide-diphossugar_trans"/>
</dbReference>
<proteinExistence type="inferred from homology"/>
<evidence type="ECO:0000313" key="12">
    <source>
        <dbReference type="EMBL" id="GBF93077.1"/>
    </source>
</evidence>
<keyword evidence="6" id="KW-0735">Signal-anchor</keyword>
<keyword evidence="9" id="KW-0472">Membrane</keyword>
<name>A0A2V0P7B2_9CHLO</name>
<organism evidence="12 13">
    <name type="scientific">Raphidocelis subcapitata</name>
    <dbReference type="NCBI Taxonomy" id="307507"/>
    <lineage>
        <taxon>Eukaryota</taxon>
        <taxon>Viridiplantae</taxon>
        <taxon>Chlorophyta</taxon>
        <taxon>core chlorophytes</taxon>
        <taxon>Chlorophyceae</taxon>
        <taxon>CS clade</taxon>
        <taxon>Sphaeropleales</taxon>
        <taxon>Selenastraceae</taxon>
        <taxon>Raphidocelis</taxon>
    </lineage>
</organism>
<feature type="region of interest" description="Disordered" evidence="11">
    <location>
        <begin position="1"/>
        <end position="25"/>
    </location>
</feature>
<comment type="similarity">
    <text evidence="3">Belongs to the MNN1/MNT family.</text>
</comment>
<evidence type="ECO:0000256" key="1">
    <source>
        <dbReference type="ARBA" id="ARBA00004394"/>
    </source>
</evidence>
<dbReference type="Pfam" id="PF11051">
    <property type="entry name" value="Mannosyl_trans3"/>
    <property type="match status" value="2"/>
</dbReference>
<evidence type="ECO:0000256" key="9">
    <source>
        <dbReference type="ARBA" id="ARBA00023136"/>
    </source>
</evidence>
<evidence type="ECO:0000256" key="6">
    <source>
        <dbReference type="ARBA" id="ARBA00022968"/>
    </source>
</evidence>
<evidence type="ECO:0000256" key="2">
    <source>
        <dbReference type="ARBA" id="ARBA00004606"/>
    </source>
</evidence>
<evidence type="ECO:0000256" key="7">
    <source>
        <dbReference type="ARBA" id="ARBA00022989"/>
    </source>
</evidence>
<evidence type="ECO:0000256" key="5">
    <source>
        <dbReference type="ARBA" id="ARBA00022692"/>
    </source>
</evidence>
<keyword evidence="5" id="KW-0812">Transmembrane</keyword>
<evidence type="ECO:0000256" key="4">
    <source>
        <dbReference type="ARBA" id="ARBA00022679"/>
    </source>
</evidence>
<evidence type="ECO:0000256" key="8">
    <source>
        <dbReference type="ARBA" id="ARBA00023034"/>
    </source>
</evidence>
<dbReference type="PANTHER" id="PTHR31646:SF1">
    <property type="entry name" value="ALPHA-1,2-MANNOSYLTRANSFERASE MNN2"/>
    <property type="match status" value="1"/>
</dbReference>
<evidence type="ECO:0000256" key="11">
    <source>
        <dbReference type="SAM" id="MobiDB-lite"/>
    </source>
</evidence>
<accession>A0A2V0P7B2</accession>
<dbReference type="InParanoid" id="A0A2V0P7B2"/>
<comment type="caution">
    <text evidence="12">The sequence shown here is derived from an EMBL/GenBank/DDBJ whole genome shotgun (WGS) entry which is preliminary data.</text>
</comment>
<dbReference type="STRING" id="307507.A0A2V0P7B2"/>
<keyword evidence="4" id="KW-0808">Transferase</keyword>
<protein>
    <submittedName>
        <fullName evidence="12">Uncharacterized protein</fullName>
    </submittedName>
</protein>
<evidence type="ECO:0000313" key="13">
    <source>
        <dbReference type="Proteomes" id="UP000247498"/>
    </source>
</evidence>
<dbReference type="AlphaFoldDB" id="A0A2V0P7B2"/>